<keyword evidence="7" id="KW-1185">Reference proteome</keyword>
<evidence type="ECO:0000313" key="7">
    <source>
        <dbReference type="Proteomes" id="UP001152885"/>
    </source>
</evidence>
<comment type="function">
    <text evidence="4">Component of the Mediator complex, a coactivator involved in the regulated transcription of nearly all RNA polymerase II-dependent genes. Mediator functions as a bridge to convey information from gene-specific regulatory proteins to the basal RNA polymerase II transcription machinery. Mediator is recruited to promoters by direct interactions with regulatory proteins and serves as a scaffold for the assembly of a functional pre-initiation complex with RNA polymerase II and the general transcription factors.</text>
</comment>
<dbReference type="EMBL" id="CANTUO010000006">
    <property type="protein sequence ID" value="CAI5760168.1"/>
    <property type="molecule type" value="Genomic_DNA"/>
</dbReference>
<keyword evidence="4" id="KW-0010">Activator</keyword>
<comment type="subcellular location">
    <subcellularLocation>
        <location evidence="1 4">Nucleus</location>
    </subcellularLocation>
</comment>
<keyword evidence="4" id="KW-0804">Transcription</keyword>
<organism evidence="6 7">
    <name type="scientific">Candida verbasci</name>
    <dbReference type="NCBI Taxonomy" id="1227364"/>
    <lineage>
        <taxon>Eukaryota</taxon>
        <taxon>Fungi</taxon>
        <taxon>Dikarya</taxon>
        <taxon>Ascomycota</taxon>
        <taxon>Saccharomycotina</taxon>
        <taxon>Pichiomycetes</taxon>
        <taxon>Debaryomycetaceae</taxon>
        <taxon>Candida/Lodderomyces clade</taxon>
        <taxon>Candida</taxon>
    </lineage>
</organism>
<dbReference type="AlphaFoldDB" id="A0A9W4U2C5"/>
<evidence type="ECO:0000256" key="1">
    <source>
        <dbReference type="ARBA" id="ARBA00004123"/>
    </source>
</evidence>
<comment type="caution">
    <text evidence="6">The sequence shown here is derived from an EMBL/GenBank/DDBJ whole genome shotgun (WGS) entry which is preliminary data.</text>
</comment>
<evidence type="ECO:0000256" key="4">
    <source>
        <dbReference type="RuleBase" id="RU364147"/>
    </source>
</evidence>
<evidence type="ECO:0000256" key="5">
    <source>
        <dbReference type="SAM" id="MobiDB-lite"/>
    </source>
</evidence>
<gene>
    <name evidence="4" type="primary">MED11</name>
    <name evidence="6" type="ORF">CANVERA_P4678</name>
</gene>
<dbReference type="GO" id="GO:0003712">
    <property type="term" value="F:transcription coregulator activity"/>
    <property type="evidence" value="ECO:0007669"/>
    <property type="project" value="InterPro"/>
</dbReference>
<dbReference type="GO" id="GO:0016592">
    <property type="term" value="C:mediator complex"/>
    <property type="evidence" value="ECO:0007669"/>
    <property type="project" value="InterPro"/>
</dbReference>
<comment type="subunit">
    <text evidence="4">Component of the Mediator complex.</text>
</comment>
<dbReference type="Gene3D" id="1.10.287.3490">
    <property type="match status" value="1"/>
</dbReference>
<evidence type="ECO:0000256" key="3">
    <source>
        <dbReference type="ARBA" id="ARBA00023242"/>
    </source>
</evidence>
<keyword evidence="4" id="KW-0805">Transcription regulation</keyword>
<sequence>MSIQERLDSLAEIDNNISILLNEFSNCFQSYAGQEKDNFEENVKLIYGTLSKIAIDLRKEVRFMDNNIGQFNDENLMILPIIMDHKNPILGTLKLNDEIRNLNDLINDDLKDLENDDEKEVEVKKEEGDGDEAKMKDVVEVKHEDVEVKSEDDKKDDDVVMID</sequence>
<dbReference type="OrthoDB" id="5418434at2759"/>
<feature type="compositionally biased region" description="Basic and acidic residues" evidence="5">
    <location>
        <begin position="121"/>
        <end position="163"/>
    </location>
</feature>
<comment type="similarity">
    <text evidence="2 4">Belongs to the Mediator complex subunit 11 family.</text>
</comment>
<accession>A0A9W4U2C5</accession>
<name>A0A9W4U2C5_9ASCO</name>
<keyword evidence="3 4" id="KW-0539">Nucleus</keyword>
<dbReference type="Pfam" id="PF10280">
    <property type="entry name" value="Med11"/>
    <property type="match status" value="1"/>
</dbReference>
<dbReference type="GO" id="GO:0006357">
    <property type="term" value="P:regulation of transcription by RNA polymerase II"/>
    <property type="evidence" value="ECO:0007669"/>
    <property type="project" value="InterPro"/>
</dbReference>
<reference evidence="6" key="1">
    <citation type="submission" date="2022-12" db="EMBL/GenBank/DDBJ databases">
        <authorList>
            <person name="Brejova B."/>
        </authorList>
    </citation>
    <scope>NUCLEOTIDE SEQUENCE</scope>
</reference>
<evidence type="ECO:0000256" key="2">
    <source>
        <dbReference type="ARBA" id="ARBA00008186"/>
    </source>
</evidence>
<evidence type="ECO:0000313" key="6">
    <source>
        <dbReference type="EMBL" id="CAI5760168.1"/>
    </source>
</evidence>
<protein>
    <recommendedName>
        <fullName evidence="4">Mediator of RNA polymerase II transcription subunit 11</fullName>
    </recommendedName>
    <alternativeName>
        <fullName evidence="4">Mediator complex subunit 11</fullName>
    </alternativeName>
</protein>
<dbReference type="InterPro" id="IPR019404">
    <property type="entry name" value="Mediator_Med11"/>
</dbReference>
<dbReference type="Proteomes" id="UP001152885">
    <property type="component" value="Unassembled WGS sequence"/>
</dbReference>
<proteinExistence type="inferred from homology"/>
<feature type="region of interest" description="Disordered" evidence="5">
    <location>
        <begin position="116"/>
        <end position="163"/>
    </location>
</feature>